<protein>
    <submittedName>
        <fullName evidence="2">Glycosyl transferase</fullName>
    </submittedName>
</protein>
<dbReference type="PANTHER" id="PTHR43685:SF2">
    <property type="entry name" value="GLYCOSYLTRANSFERASE 2-LIKE DOMAIN-CONTAINING PROTEIN"/>
    <property type="match status" value="1"/>
</dbReference>
<evidence type="ECO:0000313" key="3">
    <source>
        <dbReference type="Proteomes" id="UP000436822"/>
    </source>
</evidence>
<dbReference type="OrthoDB" id="9807795at2"/>
<dbReference type="InterPro" id="IPR029044">
    <property type="entry name" value="Nucleotide-diphossugar_trans"/>
</dbReference>
<dbReference type="AlphaFoldDB" id="A0A6N6JI67"/>
<evidence type="ECO:0000259" key="1">
    <source>
        <dbReference type="Pfam" id="PF00535"/>
    </source>
</evidence>
<accession>A0A6N6JI67</accession>
<reference evidence="2 3" key="1">
    <citation type="submission" date="2019-12" db="EMBL/GenBank/DDBJ databases">
        <title>Litoreibacter badius sp. nov., a novel bacteriochlorophyll a-containing bacterium in the genus Litoreibacter.</title>
        <authorList>
            <person name="Kanamuro M."/>
            <person name="Takabe Y."/>
            <person name="Mori K."/>
            <person name="Takaichi S."/>
            <person name="Hanada S."/>
        </authorList>
    </citation>
    <scope>NUCLEOTIDE SEQUENCE [LARGE SCALE GENOMIC DNA]</scope>
    <source>
        <strain evidence="2 3">K6</strain>
    </source>
</reference>
<keyword evidence="2" id="KW-0808">Transferase</keyword>
<gene>
    <name evidence="2" type="ORF">KIN_19760</name>
</gene>
<comment type="caution">
    <text evidence="2">The sequence shown here is derived from an EMBL/GenBank/DDBJ whole genome shotgun (WGS) entry which is preliminary data.</text>
</comment>
<dbReference type="Proteomes" id="UP000436822">
    <property type="component" value="Unassembled WGS sequence"/>
</dbReference>
<sequence>MSTPTVSVIIPTYQRPDLVCDAIRSALAQSFTDLEVIVVVDGGDPATVTALDQLKDPRLRVLTPTEQMGNAAARNHGLDAATGTWIALLDDDDVWMKEKLSIQLDAAKAAQSRGIAMPIVSCRFVARSDTASFVWPRHLPEPSQPLSEYLFCRKRPGTGDGVVQTSTMLVPGALFDQARFDPDCKRFVDVDWILRAVQIRGVEVVFPDARQPLSLWAMDDRPRISLEGAWRDDVDWIKARRHLTTSRARAAFLLTLPSIRAAREGDIRALWLLLQAALSEGRPGLAELVFHVANFTLPHSLKHWLARRAAGPSKTPSA</sequence>
<evidence type="ECO:0000313" key="2">
    <source>
        <dbReference type="EMBL" id="GFE64902.1"/>
    </source>
</evidence>
<dbReference type="Pfam" id="PF00535">
    <property type="entry name" value="Glycos_transf_2"/>
    <property type="match status" value="1"/>
</dbReference>
<keyword evidence="3" id="KW-1185">Reference proteome</keyword>
<dbReference type="RefSeq" id="WP_159806412.1">
    <property type="nucleotide sequence ID" value="NZ_BLJE01000002.1"/>
</dbReference>
<dbReference type="PANTHER" id="PTHR43685">
    <property type="entry name" value="GLYCOSYLTRANSFERASE"/>
    <property type="match status" value="1"/>
</dbReference>
<name>A0A6N6JI67_9RHOB</name>
<organism evidence="2 3">
    <name type="scientific">Litoreibacter roseus</name>
    <dbReference type="NCBI Taxonomy" id="2601869"/>
    <lineage>
        <taxon>Bacteria</taxon>
        <taxon>Pseudomonadati</taxon>
        <taxon>Pseudomonadota</taxon>
        <taxon>Alphaproteobacteria</taxon>
        <taxon>Rhodobacterales</taxon>
        <taxon>Roseobacteraceae</taxon>
        <taxon>Litoreibacter</taxon>
    </lineage>
</organism>
<dbReference type="Gene3D" id="3.90.550.10">
    <property type="entry name" value="Spore Coat Polysaccharide Biosynthesis Protein SpsA, Chain A"/>
    <property type="match status" value="1"/>
</dbReference>
<dbReference type="EMBL" id="BLJE01000002">
    <property type="protein sequence ID" value="GFE64902.1"/>
    <property type="molecule type" value="Genomic_DNA"/>
</dbReference>
<dbReference type="InterPro" id="IPR050834">
    <property type="entry name" value="Glycosyltransf_2"/>
</dbReference>
<dbReference type="InterPro" id="IPR001173">
    <property type="entry name" value="Glyco_trans_2-like"/>
</dbReference>
<dbReference type="CDD" id="cd00761">
    <property type="entry name" value="Glyco_tranf_GTA_type"/>
    <property type="match status" value="1"/>
</dbReference>
<feature type="domain" description="Glycosyltransferase 2-like" evidence="1">
    <location>
        <begin position="7"/>
        <end position="122"/>
    </location>
</feature>
<proteinExistence type="predicted"/>
<dbReference type="GO" id="GO:0016740">
    <property type="term" value="F:transferase activity"/>
    <property type="evidence" value="ECO:0007669"/>
    <property type="project" value="UniProtKB-KW"/>
</dbReference>
<dbReference type="SUPFAM" id="SSF53448">
    <property type="entry name" value="Nucleotide-diphospho-sugar transferases"/>
    <property type="match status" value="1"/>
</dbReference>